<evidence type="ECO:0000256" key="1">
    <source>
        <dbReference type="SAM" id="MobiDB-lite"/>
    </source>
</evidence>
<feature type="region of interest" description="Disordered" evidence="1">
    <location>
        <begin position="1"/>
        <end position="23"/>
    </location>
</feature>
<name>A0A5B7CXL0_PORTR</name>
<protein>
    <submittedName>
        <fullName evidence="2">Uncharacterized protein</fullName>
    </submittedName>
</protein>
<evidence type="ECO:0000313" key="3">
    <source>
        <dbReference type="Proteomes" id="UP000324222"/>
    </source>
</evidence>
<gene>
    <name evidence="2" type="ORF">E2C01_007325</name>
</gene>
<dbReference type="Proteomes" id="UP000324222">
    <property type="component" value="Unassembled WGS sequence"/>
</dbReference>
<sequence length="76" mass="8936">MNHSYQPVYMLSSGRDTDTSQRGMDRQWRELPINHPSHHTRGSGTYSHTQPHTLCTSSQLAWRYSPWSRVERLLHS</sequence>
<keyword evidence="3" id="KW-1185">Reference proteome</keyword>
<dbReference type="EMBL" id="VSRR010000361">
    <property type="protein sequence ID" value="MPC14557.1"/>
    <property type="molecule type" value="Genomic_DNA"/>
</dbReference>
<accession>A0A5B7CXL0</accession>
<proteinExistence type="predicted"/>
<reference evidence="2 3" key="1">
    <citation type="submission" date="2019-05" db="EMBL/GenBank/DDBJ databases">
        <title>Another draft genome of Portunus trituberculatus and its Hox gene families provides insights of decapod evolution.</title>
        <authorList>
            <person name="Jeong J.-H."/>
            <person name="Song I."/>
            <person name="Kim S."/>
            <person name="Choi T."/>
            <person name="Kim D."/>
            <person name="Ryu S."/>
            <person name="Kim W."/>
        </authorList>
    </citation>
    <scope>NUCLEOTIDE SEQUENCE [LARGE SCALE GENOMIC DNA]</scope>
    <source>
        <tissue evidence="2">Muscle</tissue>
    </source>
</reference>
<dbReference type="AlphaFoldDB" id="A0A5B7CXL0"/>
<evidence type="ECO:0000313" key="2">
    <source>
        <dbReference type="EMBL" id="MPC14557.1"/>
    </source>
</evidence>
<comment type="caution">
    <text evidence="2">The sequence shown here is derived from an EMBL/GenBank/DDBJ whole genome shotgun (WGS) entry which is preliminary data.</text>
</comment>
<organism evidence="2 3">
    <name type="scientific">Portunus trituberculatus</name>
    <name type="common">Swimming crab</name>
    <name type="synonym">Neptunus trituberculatus</name>
    <dbReference type="NCBI Taxonomy" id="210409"/>
    <lineage>
        <taxon>Eukaryota</taxon>
        <taxon>Metazoa</taxon>
        <taxon>Ecdysozoa</taxon>
        <taxon>Arthropoda</taxon>
        <taxon>Crustacea</taxon>
        <taxon>Multicrustacea</taxon>
        <taxon>Malacostraca</taxon>
        <taxon>Eumalacostraca</taxon>
        <taxon>Eucarida</taxon>
        <taxon>Decapoda</taxon>
        <taxon>Pleocyemata</taxon>
        <taxon>Brachyura</taxon>
        <taxon>Eubrachyura</taxon>
        <taxon>Portunoidea</taxon>
        <taxon>Portunidae</taxon>
        <taxon>Portuninae</taxon>
        <taxon>Portunus</taxon>
    </lineage>
</organism>